<dbReference type="OMA" id="TSISCAM"/>
<dbReference type="AlphaFoldDB" id="K7U8Q8"/>
<evidence type="ECO:0000256" key="1">
    <source>
        <dbReference type="SAM" id="MobiDB-lite"/>
    </source>
</evidence>
<feature type="non-terminal residue" evidence="2">
    <location>
        <position position="198"/>
    </location>
</feature>
<dbReference type="EMBL" id="CM000780">
    <property type="protein sequence ID" value="AQK58613.1"/>
    <property type="molecule type" value="Genomic_DNA"/>
</dbReference>
<dbReference type="eggNOG" id="ENOG502R7U8">
    <property type="taxonomic scope" value="Eukaryota"/>
</dbReference>
<dbReference type="FunCoup" id="K7U8Q8">
    <property type="interactions" value="4"/>
</dbReference>
<sequence length="198" mass="20865">MLTRLRSPPDTPRTKAFPTTVSAHAARPSSAITASAAAALADAGADRGRRSMAQKASVSRTVRCGCSTSSCATNPVRRCTARHGGRPPARTVPLWRPASRPPRMDSSVDLPLPDGPSTASTSPGRASPVIPLRIVRSSAVAGAPGPECDIRPPGGALDADRSVCLTRYDTSMNWRQPTNRCVNLDSIPLEAGIYSRRL</sequence>
<evidence type="ECO:0000313" key="2">
    <source>
        <dbReference type="EMBL" id="AQK58613.1"/>
    </source>
</evidence>
<proteinExistence type="predicted"/>
<dbReference type="PaxDb" id="4577-GRMZM2G046059_P01"/>
<gene>
    <name evidence="2" type="ORF">ZEAMMB73_Zm00001d053050</name>
</gene>
<dbReference type="InParanoid" id="K7U8Q8"/>
<dbReference type="HOGENOM" id="CLU_1257893_0_0_1"/>
<feature type="region of interest" description="Disordered" evidence="1">
    <location>
        <begin position="1"/>
        <end position="28"/>
    </location>
</feature>
<protein>
    <submittedName>
        <fullName evidence="2">Uncharacterized protein</fullName>
    </submittedName>
</protein>
<reference evidence="2" key="1">
    <citation type="submission" date="2015-12" db="EMBL/GenBank/DDBJ databases">
        <title>Update maize B73 reference genome by single molecule sequencing technologies.</title>
        <authorList>
            <consortium name="Maize Genome Sequencing Project"/>
            <person name="Ware D."/>
        </authorList>
    </citation>
    <scope>NUCLEOTIDE SEQUENCE</scope>
    <source>
        <tissue evidence="2">Seedling</tissue>
    </source>
</reference>
<feature type="region of interest" description="Disordered" evidence="1">
    <location>
        <begin position="79"/>
        <end position="127"/>
    </location>
</feature>
<organism evidence="2">
    <name type="scientific">Zea mays</name>
    <name type="common">Maize</name>
    <dbReference type="NCBI Taxonomy" id="4577"/>
    <lineage>
        <taxon>Eukaryota</taxon>
        <taxon>Viridiplantae</taxon>
        <taxon>Streptophyta</taxon>
        <taxon>Embryophyta</taxon>
        <taxon>Tracheophyta</taxon>
        <taxon>Spermatophyta</taxon>
        <taxon>Magnoliopsida</taxon>
        <taxon>Liliopsida</taxon>
        <taxon>Poales</taxon>
        <taxon>Poaceae</taxon>
        <taxon>PACMAD clade</taxon>
        <taxon>Panicoideae</taxon>
        <taxon>Andropogonodae</taxon>
        <taxon>Andropogoneae</taxon>
        <taxon>Tripsacinae</taxon>
        <taxon>Zea</taxon>
    </lineage>
</organism>
<name>K7U8Q8_MAIZE</name>
<accession>K7U8Q8</accession>